<dbReference type="OrthoDB" id="2535105at2759"/>
<feature type="transmembrane region" description="Helical" evidence="2">
    <location>
        <begin position="60"/>
        <end position="81"/>
    </location>
</feature>
<reference evidence="4 5" key="1">
    <citation type="submission" date="2019-03" db="EMBL/GenBank/DDBJ databases">
        <title>Sequencing 23 genomes of Wallemia ichthyophaga.</title>
        <authorList>
            <person name="Gostincar C."/>
        </authorList>
    </citation>
    <scope>NUCLEOTIDE SEQUENCE [LARGE SCALE GENOMIC DNA]</scope>
    <source>
        <strain evidence="4 5">EXF-5753</strain>
    </source>
</reference>
<organism evidence="4 5">
    <name type="scientific">Wallemia hederae</name>
    <dbReference type="NCBI Taxonomy" id="1540922"/>
    <lineage>
        <taxon>Eukaryota</taxon>
        <taxon>Fungi</taxon>
        <taxon>Dikarya</taxon>
        <taxon>Basidiomycota</taxon>
        <taxon>Wallemiomycotina</taxon>
        <taxon>Wallemiomycetes</taxon>
        <taxon>Wallemiales</taxon>
        <taxon>Wallemiaceae</taxon>
        <taxon>Wallemia</taxon>
    </lineage>
</organism>
<keyword evidence="2" id="KW-0812">Transmembrane</keyword>
<dbReference type="InterPro" id="IPR045339">
    <property type="entry name" value="DUF6534"/>
</dbReference>
<dbReference type="PANTHER" id="PTHR40465:SF1">
    <property type="entry name" value="DUF6534 DOMAIN-CONTAINING PROTEIN"/>
    <property type="match status" value="1"/>
</dbReference>
<feature type="transmembrane region" description="Helical" evidence="2">
    <location>
        <begin position="131"/>
        <end position="154"/>
    </location>
</feature>
<proteinExistence type="predicted"/>
<sequence length="376" mass="42459">MGYQPDYDNPALKALSQDMNTSLGCYLIGCVLNLCLMGVLGMQVLDYYKFFPGDKRSSKVVVALLLITGLFQSGCFVEMIWHPLIDGFGDLNVWNNSRWTWWSEPVVTTIISLICQVFYLDRCWRVTRSYIVLVVAILGMLVETAFGTACTYFLSQFKLYTLSNKIQSKVSASGWLACLTATDIWISLFLVVHLARERRRHQGFESTDRILQSITAYTLKTSALTSAWSLVNLITYAGAIESFSKIFCADIANSISVMFTLNSRIDIRKILSVHNVQMSSSQGYGDNQFTQSAIHIRTEVEREYELERKISTDKVHLVPSPLVDKDAASSIQFSDQSDVDNTQTQHKGPQDSVVENDAFTRTLRFDPKFDTKFAPL</sequence>
<evidence type="ECO:0000313" key="5">
    <source>
        <dbReference type="Proteomes" id="UP000310189"/>
    </source>
</evidence>
<keyword evidence="5" id="KW-1185">Reference proteome</keyword>
<dbReference type="PANTHER" id="PTHR40465">
    <property type="entry name" value="CHROMOSOME 1, WHOLE GENOME SHOTGUN SEQUENCE"/>
    <property type="match status" value="1"/>
</dbReference>
<feature type="transmembrane region" description="Helical" evidence="2">
    <location>
        <begin position="174"/>
        <end position="195"/>
    </location>
</feature>
<evidence type="ECO:0000256" key="1">
    <source>
        <dbReference type="SAM" id="MobiDB-lite"/>
    </source>
</evidence>
<evidence type="ECO:0000256" key="2">
    <source>
        <dbReference type="SAM" id="Phobius"/>
    </source>
</evidence>
<accession>A0A4T0FGM6</accession>
<feature type="region of interest" description="Disordered" evidence="1">
    <location>
        <begin position="333"/>
        <end position="354"/>
    </location>
</feature>
<gene>
    <name evidence="4" type="ORF">E3P99_03863</name>
</gene>
<feature type="transmembrane region" description="Helical" evidence="2">
    <location>
        <begin position="26"/>
        <end position="48"/>
    </location>
</feature>
<feature type="transmembrane region" description="Helical" evidence="2">
    <location>
        <begin position="101"/>
        <end position="119"/>
    </location>
</feature>
<dbReference type="Proteomes" id="UP000310189">
    <property type="component" value="Unassembled WGS sequence"/>
</dbReference>
<comment type="caution">
    <text evidence="4">The sequence shown here is derived from an EMBL/GenBank/DDBJ whole genome shotgun (WGS) entry which is preliminary data.</text>
</comment>
<name>A0A4T0FGM6_9BASI</name>
<evidence type="ECO:0000259" key="3">
    <source>
        <dbReference type="Pfam" id="PF20152"/>
    </source>
</evidence>
<dbReference type="EMBL" id="SPNW01000095">
    <property type="protein sequence ID" value="TIA85886.1"/>
    <property type="molecule type" value="Genomic_DNA"/>
</dbReference>
<dbReference type="AlphaFoldDB" id="A0A4T0FGM6"/>
<evidence type="ECO:0000313" key="4">
    <source>
        <dbReference type="EMBL" id="TIA85886.1"/>
    </source>
</evidence>
<feature type="domain" description="DUF6534" evidence="3">
    <location>
        <begin position="180"/>
        <end position="264"/>
    </location>
</feature>
<protein>
    <recommendedName>
        <fullName evidence="3">DUF6534 domain-containing protein</fullName>
    </recommendedName>
</protein>
<keyword evidence="2" id="KW-0472">Membrane</keyword>
<keyword evidence="2" id="KW-1133">Transmembrane helix</keyword>
<dbReference type="Pfam" id="PF20152">
    <property type="entry name" value="DUF6534"/>
    <property type="match status" value="1"/>
</dbReference>
<feature type="compositionally biased region" description="Polar residues" evidence="1">
    <location>
        <begin position="333"/>
        <end position="347"/>
    </location>
</feature>